<reference evidence="2" key="2">
    <citation type="submission" date="2015-03" db="UniProtKB">
        <authorList>
            <consortium name="EnsemblPlants"/>
        </authorList>
    </citation>
    <scope>IDENTIFICATION</scope>
</reference>
<dbReference type="EnsemblPlants" id="OBART07G13560.1">
    <property type="protein sequence ID" value="OBART07G13560.1"/>
    <property type="gene ID" value="OBART07G13560"/>
</dbReference>
<accession>A0A0D3GQQ3</accession>
<dbReference type="Gramene" id="OBART07G13560.1">
    <property type="protein sequence ID" value="OBART07G13560.1"/>
    <property type="gene ID" value="OBART07G13560"/>
</dbReference>
<evidence type="ECO:0000313" key="3">
    <source>
        <dbReference type="Proteomes" id="UP000026960"/>
    </source>
</evidence>
<feature type="chain" id="PRO_5002262811" evidence="1">
    <location>
        <begin position="19"/>
        <end position="105"/>
    </location>
</feature>
<dbReference type="PaxDb" id="65489-OBART07G13560.1"/>
<sequence length="105" mass="11229">MWLTTVALLLTTVVIWTALQKRKRGEACPAAVAPPPIVQGTALVRFLRAMARDGPLEVIREQLAKLGSVFMASAPLGLFKVTFLVGAELGFLIDGVTAKPALTKK</sequence>
<organism evidence="2">
    <name type="scientific">Oryza barthii</name>
    <dbReference type="NCBI Taxonomy" id="65489"/>
    <lineage>
        <taxon>Eukaryota</taxon>
        <taxon>Viridiplantae</taxon>
        <taxon>Streptophyta</taxon>
        <taxon>Embryophyta</taxon>
        <taxon>Tracheophyta</taxon>
        <taxon>Spermatophyta</taxon>
        <taxon>Magnoliopsida</taxon>
        <taxon>Liliopsida</taxon>
        <taxon>Poales</taxon>
        <taxon>Poaceae</taxon>
        <taxon>BOP clade</taxon>
        <taxon>Oryzoideae</taxon>
        <taxon>Oryzeae</taxon>
        <taxon>Oryzinae</taxon>
        <taxon>Oryza</taxon>
    </lineage>
</organism>
<dbReference type="Proteomes" id="UP000026960">
    <property type="component" value="Chromosome 7"/>
</dbReference>
<feature type="signal peptide" evidence="1">
    <location>
        <begin position="1"/>
        <end position="18"/>
    </location>
</feature>
<proteinExistence type="predicted"/>
<protein>
    <submittedName>
        <fullName evidence="2">Uncharacterized protein</fullName>
    </submittedName>
</protein>
<keyword evidence="1" id="KW-0732">Signal</keyword>
<evidence type="ECO:0000313" key="2">
    <source>
        <dbReference type="EnsemblPlants" id="OBART07G13560.1"/>
    </source>
</evidence>
<dbReference type="AlphaFoldDB" id="A0A0D3GQQ3"/>
<evidence type="ECO:0000256" key="1">
    <source>
        <dbReference type="SAM" id="SignalP"/>
    </source>
</evidence>
<name>A0A0D3GQQ3_9ORYZ</name>
<dbReference type="HOGENOM" id="CLU_2403261_0_0_1"/>
<reference evidence="2" key="1">
    <citation type="journal article" date="2009" name="Rice">
        <title>De Novo Next Generation Sequencing of Plant Genomes.</title>
        <authorList>
            <person name="Rounsley S."/>
            <person name="Marri P.R."/>
            <person name="Yu Y."/>
            <person name="He R."/>
            <person name="Sisneros N."/>
            <person name="Goicoechea J.L."/>
            <person name="Lee S.J."/>
            <person name="Angelova A."/>
            <person name="Kudrna D."/>
            <person name="Luo M."/>
            <person name="Affourtit J."/>
            <person name="Desany B."/>
            <person name="Knight J."/>
            <person name="Niazi F."/>
            <person name="Egholm M."/>
            <person name="Wing R.A."/>
        </authorList>
    </citation>
    <scope>NUCLEOTIDE SEQUENCE [LARGE SCALE GENOMIC DNA]</scope>
    <source>
        <strain evidence="2">cv. IRGC 105608</strain>
    </source>
</reference>
<keyword evidence="3" id="KW-1185">Reference proteome</keyword>